<accession>A0A388SFK6</accession>
<evidence type="ECO:0000256" key="3">
    <source>
        <dbReference type="ARBA" id="ARBA00023163"/>
    </source>
</evidence>
<dbReference type="Pfam" id="PF12833">
    <property type="entry name" value="HTH_18"/>
    <property type="match status" value="1"/>
</dbReference>
<evidence type="ECO:0000256" key="1">
    <source>
        <dbReference type="ARBA" id="ARBA00023015"/>
    </source>
</evidence>
<dbReference type="OrthoDB" id="9178898at2"/>
<keyword evidence="1" id="KW-0805">Transcription regulation</keyword>
<dbReference type="RefSeq" id="WP_125064663.1">
    <property type="nucleotide sequence ID" value="NZ_BGZJ01000002.1"/>
</dbReference>
<dbReference type="Proteomes" id="UP000266091">
    <property type="component" value="Unassembled WGS sequence"/>
</dbReference>
<dbReference type="PRINTS" id="PR00032">
    <property type="entry name" value="HTHARAC"/>
</dbReference>
<dbReference type="InterPro" id="IPR018060">
    <property type="entry name" value="HTH_AraC"/>
</dbReference>
<dbReference type="InterPro" id="IPR020449">
    <property type="entry name" value="Tscrpt_reg_AraC-type_HTH"/>
</dbReference>
<dbReference type="GO" id="GO:0003700">
    <property type="term" value="F:DNA-binding transcription factor activity"/>
    <property type="evidence" value="ECO:0007669"/>
    <property type="project" value="InterPro"/>
</dbReference>
<keyword evidence="2" id="KW-0238">DNA-binding</keyword>
<dbReference type="GO" id="GO:0043565">
    <property type="term" value="F:sequence-specific DNA binding"/>
    <property type="evidence" value="ECO:0007669"/>
    <property type="project" value="InterPro"/>
</dbReference>
<dbReference type="SMART" id="SM00342">
    <property type="entry name" value="HTH_ARAC"/>
    <property type="match status" value="1"/>
</dbReference>
<dbReference type="Gene3D" id="1.10.10.60">
    <property type="entry name" value="Homeodomain-like"/>
    <property type="match status" value="1"/>
</dbReference>
<evidence type="ECO:0000313" key="6">
    <source>
        <dbReference type="Proteomes" id="UP000266091"/>
    </source>
</evidence>
<organism evidence="5 6">
    <name type="scientific">Mesosutterella multiformis</name>
    <dbReference type="NCBI Taxonomy" id="2259133"/>
    <lineage>
        <taxon>Bacteria</taxon>
        <taxon>Pseudomonadati</taxon>
        <taxon>Pseudomonadota</taxon>
        <taxon>Betaproteobacteria</taxon>
        <taxon>Burkholderiales</taxon>
        <taxon>Sutterellaceae</taxon>
        <taxon>Mesosutterella</taxon>
    </lineage>
</organism>
<dbReference type="PANTHER" id="PTHR43280:SF10">
    <property type="entry name" value="REGULATORY PROTEIN POCR"/>
    <property type="match status" value="1"/>
</dbReference>
<feature type="domain" description="HTH araC/xylS-type" evidence="4">
    <location>
        <begin position="229"/>
        <end position="330"/>
    </location>
</feature>
<dbReference type="AlphaFoldDB" id="A0A388SFK6"/>
<dbReference type="SUPFAM" id="SSF46689">
    <property type="entry name" value="Homeodomain-like"/>
    <property type="match status" value="1"/>
</dbReference>
<protein>
    <recommendedName>
        <fullName evidence="4">HTH araC/xylS-type domain-containing protein</fullName>
    </recommendedName>
</protein>
<dbReference type="PANTHER" id="PTHR43280">
    <property type="entry name" value="ARAC-FAMILY TRANSCRIPTIONAL REGULATOR"/>
    <property type="match status" value="1"/>
</dbReference>
<proteinExistence type="predicted"/>
<evidence type="ECO:0000259" key="4">
    <source>
        <dbReference type="PROSITE" id="PS01124"/>
    </source>
</evidence>
<dbReference type="EMBL" id="BGZJ01000002">
    <property type="protein sequence ID" value="GBO94463.1"/>
    <property type="molecule type" value="Genomic_DNA"/>
</dbReference>
<comment type="caution">
    <text evidence="5">The sequence shown here is derived from an EMBL/GenBank/DDBJ whole genome shotgun (WGS) entry which is preliminary data.</text>
</comment>
<sequence>MAISAARMDRLISETRKSDPRISIDDNFRNFLSFLAEPFYDVDSRSCRVKKGVRSYGFRTTLIRNGMVRMLAFETDAMTLRYSIKKNPYHSFVKFLMVTEGSLSVTVNGVRTLKPEVNQVLIVDPTDDITYATARGTKGVSILLASNYFHARSSHLAALFKELLISGKTPRESCFIGALEAVRRHIPSMAPDEAEDYCDGLCAFLRPVLSECFKDKEKAFSTHQDFLRACAVDAMFKHIGDASVKADTIAREVGVSTRYLSDLFKKTGKTVMNRFLELRLERASTELRDEAFNEFSIEEIAKKNGFVSPAHFARVFKKFYGKTPREWRTAI</sequence>
<dbReference type="InterPro" id="IPR009057">
    <property type="entry name" value="Homeodomain-like_sf"/>
</dbReference>
<name>A0A388SFK6_9BURK</name>
<dbReference type="PROSITE" id="PS01124">
    <property type="entry name" value="HTH_ARAC_FAMILY_2"/>
    <property type="match status" value="1"/>
</dbReference>
<gene>
    <name evidence="5" type="ORF">MESMUL_18170</name>
</gene>
<keyword evidence="3" id="KW-0804">Transcription</keyword>
<reference evidence="5 6" key="1">
    <citation type="journal article" date="2018" name="Int. J. Syst. Evol. Microbiol.">
        <title>Mesosutterella multiformis gen. nov., sp. nov., a member of the family Sutterellaceae and Sutterella megalosphaeroides sp. nov., isolated from human faeces.</title>
        <authorList>
            <person name="Sakamoto M."/>
            <person name="Ikeyama N."/>
            <person name="Kunihiro T."/>
            <person name="Iino T."/>
            <person name="Yuki M."/>
            <person name="Ohkuma M."/>
        </authorList>
    </citation>
    <scope>NUCLEOTIDE SEQUENCE [LARGE SCALE GENOMIC DNA]</scope>
    <source>
        <strain evidence="5 6">4NBBH2</strain>
    </source>
</reference>
<evidence type="ECO:0000256" key="2">
    <source>
        <dbReference type="ARBA" id="ARBA00023125"/>
    </source>
</evidence>
<evidence type="ECO:0000313" key="5">
    <source>
        <dbReference type="EMBL" id="GBO94463.1"/>
    </source>
</evidence>
<keyword evidence="6" id="KW-1185">Reference proteome</keyword>